<dbReference type="EMBL" id="JBHSHT010000003">
    <property type="protein sequence ID" value="MFC4826635.1"/>
    <property type="molecule type" value="Genomic_DNA"/>
</dbReference>
<dbReference type="RefSeq" id="WP_254270856.1">
    <property type="nucleotide sequence ID" value="NZ_CP100403.1"/>
</dbReference>
<accession>A0ABD5Q7J9</accession>
<dbReference type="Proteomes" id="UP001595945">
    <property type="component" value="Unassembled WGS sequence"/>
</dbReference>
<dbReference type="AlphaFoldDB" id="A0ABD5Q7J9"/>
<organism evidence="1 2">
    <name type="scientific">Halorussus aquaticus</name>
    <dbReference type="NCBI Taxonomy" id="2953748"/>
    <lineage>
        <taxon>Archaea</taxon>
        <taxon>Methanobacteriati</taxon>
        <taxon>Methanobacteriota</taxon>
        <taxon>Stenosarchaea group</taxon>
        <taxon>Halobacteria</taxon>
        <taxon>Halobacteriales</taxon>
        <taxon>Haladaptataceae</taxon>
        <taxon>Halorussus</taxon>
    </lineage>
</organism>
<keyword evidence="2" id="KW-1185">Reference proteome</keyword>
<comment type="caution">
    <text evidence="1">The sequence shown here is derived from an EMBL/GenBank/DDBJ whole genome shotgun (WGS) entry which is preliminary data.</text>
</comment>
<reference evidence="1 2" key="1">
    <citation type="journal article" date="2019" name="Int. J. Syst. Evol. Microbiol.">
        <title>The Global Catalogue of Microorganisms (GCM) 10K type strain sequencing project: providing services to taxonomists for standard genome sequencing and annotation.</title>
        <authorList>
            <consortium name="The Broad Institute Genomics Platform"/>
            <consortium name="The Broad Institute Genome Sequencing Center for Infectious Disease"/>
            <person name="Wu L."/>
            <person name="Ma J."/>
        </authorList>
    </citation>
    <scope>NUCLEOTIDE SEQUENCE [LARGE SCALE GENOMIC DNA]</scope>
    <source>
        <strain evidence="1 2">XZYJ18</strain>
    </source>
</reference>
<dbReference type="GeneID" id="73047765"/>
<protein>
    <submittedName>
        <fullName evidence="1">Uncharacterized protein</fullName>
    </submittedName>
</protein>
<name>A0ABD5Q7J9_9EURY</name>
<evidence type="ECO:0000313" key="1">
    <source>
        <dbReference type="EMBL" id="MFC4826635.1"/>
    </source>
</evidence>
<proteinExistence type="predicted"/>
<gene>
    <name evidence="1" type="ORF">ACFO9K_20460</name>
</gene>
<sequence length="138" mass="15592">MEAKTPDSEFRQWVVEDVGRGDDVSLEVTIGLYEHYDCVGRFRFQYNRTEDGAGPIYTPGRWGSSFDDKDADRDNWAAFEAAQAVAEETGTRAEMYVQSQEYLDTVSCESLSSLIGEVGKERTRELLEEEIEGEGIDD</sequence>
<evidence type="ECO:0000313" key="2">
    <source>
        <dbReference type="Proteomes" id="UP001595945"/>
    </source>
</evidence>